<keyword evidence="4 8" id="KW-0833">Ubl conjugation pathway</keyword>
<keyword evidence="3 8" id="KW-0645">Protease</keyword>
<evidence type="ECO:0000313" key="12">
    <source>
        <dbReference type="Proteomes" id="UP001162483"/>
    </source>
</evidence>
<dbReference type="EC" id="3.4.19.12" evidence="8"/>
<keyword evidence="12" id="KW-1185">Reference proteome</keyword>
<comment type="catalytic activity">
    <reaction evidence="1 8">
        <text>Thiol-dependent hydrolysis of ester, thioester, amide, peptide and isopeptide bonds formed by the C-terminal Gly of ubiquitin (a 76-residue protein attached to proteins as an intracellular targeting signal).</text>
        <dbReference type="EC" id="3.4.19.12"/>
    </reaction>
</comment>
<keyword evidence="6 8" id="KW-0788">Thiol protease</keyword>
<dbReference type="Pfam" id="PF26038">
    <property type="entry name" value="Dimer_MINDY4_N"/>
    <property type="match status" value="1"/>
</dbReference>
<evidence type="ECO:0000256" key="1">
    <source>
        <dbReference type="ARBA" id="ARBA00000707"/>
    </source>
</evidence>
<accession>A0ABN9ENP2</accession>
<sequence length="635" mass="70608">MSPRIEEVAASLIREFLSRKGLKKTRTALDDELPRTQHSISSRDELRAVLHLDSLYKENKLAEKPLKTYLEIMAKNFLDKKTLKMEEQNAECTKLFTQGHQKKAAVSSNLAVYDISDEESSSSCAVSETSHILTHKVEDSTASSQKHRYLRPSGDVSKKANHSMKSSSFSPEDDLKNIKENNWETAKISDSLNEPKSAASENGRPKSSRIVRGMMSGPISSSQEDSLKKRSQRRPSATNPSAQTKNDPQKNELIGKMEEPLSDGPSNPALQLGKEFSAKLLGCPPPRNPALSSTTKQDEQPRSGPETADSTRDAYLSFKQKFSLEAEQEKQQRPQRKSEPSSKRKTTGSVVNDKGSHMNDMKLDDVEEDLLADDTIGISEVITRNKVQVEGRPLDLQQAVELKNLLFGSPLRCFSEEWKIQSFTFSNIEHLKYGFVQKKGGPCGVLAAVQACLLKHLLFGRDSDIRWALRPSDTLRTSCLYTAIADILWRAGDCKQAVVTLSSGRQQFTPAGKYKADGILESLILYSFKKYEDLLTFLQQNPNQFERGPFGCILLTVSSVFSRSIDLVQRDFDVPTNCLIGAHAYCTQELVNLILGGRAVSNVFNDIMELDSGNDNTTVLKGVSSRSEIGFSLPL</sequence>
<dbReference type="PANTHER" id="PTHR12473:SF8">
    <property type="entry name" value="UBIQUITIN CARBOXYL-TERMINAL HYDROLASE MINDY-4-RELATED"/>
    <property type="match status" value="1"/>
</dbReference>
<evidence type="ECO:0000256" key="5">
    <source>
        <dbReference type="ARBA" id="ARBA00022801"/>
    </source>
</evidence>
<feature type="compositionally biased region" description="Basic and acidic residues" evidence="9">
    <location>
        <begin position="325"/>
        <end position="342"/>
    </location>
</feature>
<feature type="domain" description="Deubiquitinating enzyme MINDY-3/4 conserved" evidence="10">
    <location>
        <begin position="403"/>
        <end position="635"/>
    </location>
</feature>
<feature type="compositionally biased region" description="Polar residues" evidence="9">
    <location>
        <begin position="234"/>
        <end position="246"/>
    </location>
</feature>
<evidence type="ECO:0000259" key="10">
    <source>
        <dbReference type="SMART" id="SM01174"/>
    </source>
</evidence>
<feature type="compositionally biased region" description="Basic and acidic residues" evidence="9">
    <location>
        <begin position="173"/>
        <end position="182"/>
    </location>
</feature>
<evidence type="ECO:0000256" key="3">
    <source>
        <dbReference type="ARBA" id="ARBA00022670"/>
    </source>
</evidence>
<evidence type="ECO:0000256" key="2">
    <source>
        <dbReference type="ARBA" id="ARBA00011074"/>
    </source>
</evidence>
<name>A0ABN9ENP2_9NEOB</name>
<evidence type="ECO:0000256" key="8">
    <source>
        <dbReference type="RuleBase" id="RU367088"/>
    </source>
</evidence>
<protein>
    <recommendedName>
        <fullName evidence="8">Ubiquitin carboxyl-terminal hydrolase MINDY</fullName>
        <ecNumber evidence="8">3.4.19.12</ecNumber>
    </recommendedName>
</protein>
<dbReference type="SMART" id="SM01174">
    <property type="entry name" value="DUF4205"/>
    <property type="match status" value="1"/>
</dbReference>
<feature type="region of interest" description="Disordered" evidence="9">
    <location>
        <begin position="325"/>
        <end position="359"/>
    </location>
</feature>
<dbReference type="EMBL" id="CATNWA010015734">
    <property type="protein sequence ID" value="CAI9586238.1"/>
    <property type="molecule type" value="Genomic_DNA"/>
</dbReference>
<dbReference type="Proteomes" id="UP001162483">
    <property type="component" value="Unassembled WGS sequence"/>
</dbReference>
<gene>
    <name evidence="11" type="ORF">SPARVUS_LOCUS10338621</name>
</gene>
<evidence type="ECO:0000313" key="11">
    <source>
        <dbReference type="EMBL" id="CAI9586238.1"/>
    </source>
</evidence>
<reference evidence="11" key="1">
    <citation type="submission" date="2023-05" db="EMBL/GenBank/DDBJ databases">
        <authorList>
            <person name="Stuckert A."/>
        </authorList>
    </citation>
    <scope>NUCLEOTIDE SEQUENCE</scope>
</reference>
<feature type="region of interest" description="Disordered" evidence="9">
    <location>
        <begin position="279"/>
        <end position="312"/>
    </location>
</feature>
<evidence type="ECO:0000256" key="6">
    <source>
        <dbReference type="ARBA" id="ARBA00022807"/>
    </source>
</evidence>
<comment type="function">
    <text evidence="7">Probable hydrolase that can remove 'Lys-48'-linked conjugated ubiquitin from proteins.</text>
</comment>
<proteinExistence type="inferred from homology"/>
<dbReference type="PANTHER" id="PTHR12473">
    <property type="entry name" value="UBIQUITIN CARBOXYL-TERMINAL HYDROLASE MINDY-4-RELATED"/>
    <property type="match status" value="1"/>
</dbReference>
<evidence type="ECO:0000256" key="9">
    <source>
        <dbReference type="SAM" id="MobiDB-lite"/>
    </source>
</evidence>
<dbReference type="Pfam" id="PF13898">
    <property type="entry name" value="MINDY-3_4_CD"/>
    <property type="match status" value="1"/>
</dbReference>
<feature type="region of interest" description="Disordered" evidence="9">
    <location>
        <begin position="136"/>
        <end position="250"/>
    </location>
</feature>
<dbReference type="InterPro" id="IPR059022">
    <property type="entry name" value="MINDY4_N"/>
</dbReference>
<dbReference type="InterPro" id="IPR025257">
    <property type="entry name" value="MINDY-3/4_CD"/>
</dbReference>
<comment type="function">
    <text evidence="8">Hydrolase that can remove 'Lys-48'-linked conjugated ubiquitin from proteins.</text>
</comment>
<comment type="similarity">
    <text evidence="2 8">Belongs to the MINDY deubiquitinase family. FAM188 subfamily.</text>
</comment>
<evidence type="ECO:0000256" key="4">
    <source>
        <dbReference type="ARBA" id="ARBA00022786"/>
    </source>
</evidence>
<organism evidence="11 12">
    <name type="scientific">Staurois parvus</name>
    <dbReference type="NCBI Taxonomy" id="386267"/>
    <lineage>
        <taxon>Eukaryota</taxon>
        <taxon>Metazoa</taxon>
        <taxon>Chordata</taxon>
        <taxon>Craniata</taxon>
        <taxon>Vertebrata</taxon>
        <taxon>Euteleostomi</taxon>
        <taxon>Amphibia</taxon>
        <taxon>Batrachia</taxon>
        <taxon>Anura</taxon>
        <taxon>Neobatrachia</taxon>
        <taxon>Ranoidea</taxon>
        <taxon>Ranidae</taxon>
        <taxon>Staurois</taxon>
    </lineage>
</organism>
<evidence type="ECO:0000256" key="7">
    <source>
        <dbReference type="ARBA" id="ARBA00037630"/>
    </source>
</evidence>
<comment type="caution">
    <text evidence="11">The sequence shown here is derived from an EMBL/GenBank/DDBJ whole genome shotgun (WGS) entry which is preliminary data.</text>
</comment>
<keyword evidence="5 8" id="KW-0378">Hydrolase</keyword>
<dbReference type="InterPro" id="IPR039785">
    <property type="entry name" value="MINY3/4"/>
</dbReference>